<dbReference type="Proteomes" id="UP000278983">
    <property type="component" value="Unassembled WGS sequence"/>
</dbReference>
<dbReference type="PROSITE" id="PS01124">
    <property type="entry name" value="HTH_ARAC_FAMILY_2"/>
    <property type="match status" value="1"/>
</dbReference>
<dbReference type="AlphaFoldDB" id="A0A3S0QSR3"/>
<dbReference type="GO" id="GO:0008972">
    <property type="term" value="F:phosphomethylpyrimidine kinase activity"/>
    <property type="evidence" value="ECO:0007669"/>
    <property type="project" value="InterPro"/>
</dbReference>
<dbReference type="GO" id="GO:0009228">
    <property type="term" value="P:thiamine biosynthetic process"/>
    <property type="evidence" value="ECO:0007669"/>
    <property type="project" value="InterPro"/>
</dbReference>
<dbReference type="GO" id="GO:0005829">
    <property type="term" value="C:cytosol"/>
    <property type="evidence" value="ECO:0007669"/>
    <property type="project" value="TreeGrafter"/>
</dbReference>
<sequence>MEKSIWNRRVLTITGSDGTGGAGVQRDIKTIAELGGVPLTAITTVTMQTTLGIQEFFDLPANVLEQQVEAIMDDMSPAVVKIGMLRNQGQVKAVVRMLKRYSPRWIVYDPVGTTTRGERLYSEELSEEINHALLPMCHIVVRELQVQSLVDWEIHGMRSVFSASIAAYLAQGQPKDKAISEATAYVNRQAALAGNIEGRGAELYNELLNLIAEHHESHSDVQYYADKMNVSSRYLAQVTKRMAGISPKSMIDEYLLKQLKIALQSTDRTIQEIAWQFGFTSQSHFTKFFKKMTGETPTEYRGRQE</sequence>
<dbReference type="OrthoDB" id="9810880at2"/>
<dbReference type="PRINTS" id="PR00032">
    <property type="entry name" value="HTHARAC"/>
</dbReference>
<dbReference type="InterPro" id="IPR009057">
    <property type="entry name" value="Homeodomain-like_sf"/>
</dbReference>
<dbReference type="GO" id="GO:0043565">
    <property type="term" value="F:sequence-specific DNA binding"/>
    <property type="evidence" value="ECO:0007669"/>
    <property type="project" value="InterPro"/>
</dbReference>
<protein>
    <recommendedName>
        <fullName evidence="2">hydroxymethylpyrimidine kinase</fullName>
        <ecNumber evidence="2">2.7.1.49</ecNumber>
    </recommendedName>
</protein>
<reference evidence="7 8" key="1">
    <citation type="submission" date="2018-12" db="EMBL/GenBank/DDBJ databases">
        <title>Genome sequencing of Prevotella sp. KCOM 3155 (= JS262).</title>
        <authorList>
            <person name="Kook J.-K."/>
            <person name="Park S.-N."/>
            <person name="Lim Y.K."/>
        </authorList>
    </citation>
    <scope>NUCLEOTIDE SEQUENCE [LARGE SCALE GENOMIC DNA]</scope>
    <source>
        <strain evidence="7 8">KCOM 3155</strain>
    </source>
</reference>
<dbReference type="GO" id="GO:0008902">
    <property type="term" value="F:hydroxymethylpyrimidine kinase activity"/>
    <property type="evidence" value="ECO:0007669"/>
    <property type="project" value="UniProtKB-EC"/>
</dbReference>
<evidence type="ECO:0000259" key="6">
    <source>
        <dbReference type="PROSITE" id="PS01124"/>
    </source>
</evidence>
<dbReference type="RefSeq" id="WP_126677634.1">
    <property type="nucleotide sequence ID" value="NZ_CAUUVU010000050.1"/>
</dbReference>
<keyword evidence="4" id="KW-0238">DNA-binding</keyword>
<dbReference type="Pfam" id="PF12833">
    <property type="entry name" value="HTH_18"/>
    <property type="match status" value="1"/>
</dbReference>
<evidence type="ECO:0000313" key="8">
    <source>
        <dbReference type="Proteomes" id="UP000278983"/>
    </source>
</evidence>
<dbReference type="InterPro" id="IPR004399">
    <property type="entry name" value="HMP/HMP-P_kinase_dom"/>
</dbReference>
<dbReference type="InterPro" id="IPR018060">
    <property type="entry name" value="HTH_AraC"/>
</dbReference>
<dbReference type="InterPro" id="IPR020449">
    <property type="entry name" value="Tscrpt_reg_AraC-type_HTH"/>
</dbReference>
<comment type="caution">
    <text evidence="7">The sequence shown here is derived from an EMBL/GenBank/DDBJ whole genome shotgun (WGS) entry which is preliminary data.</text>
</comment>
<evidence type="ECO:0000256" key="3">
    <source>
        <dbReference type="ARBA" id="ARBA00023015"/>
    </source>
</evidence>
<dbReference type="SUPFAM" id="SSF46689">
    <property type="entry name" value="Homeodomain-like"/>
    <property type="match status" value="1"/>
</dbReference>
<organism evidence="7 8">
    <name type="scientific">Prevotella koreensis</name>
    <dbReference type="NCBI Taxonomy" id="2490854"/>
    <lineage>
        <taxon>Bacteria</taxon>
        <taxon>Pseudomonadati</taxon>
        <taxon>Bacteroidota</taxon>
        <taxon>Bacteroidia</taxon>
        <taxon>Bacteroidales</taxon>
        <taxon>Prevotellaceae</taxon>
        <taxon>Prevotella</taxon>
    </lineage>
</organism>
<dbReference type="SMART" id="SM00342">
    <property type="entry name" value="HTH_ARAC"/>
    <property type="match status" value="1"/>
</dbReference>
<keyword evidence="3" id="KW-0805">Transcription regulation</keyword>
<evidence type="ECO:0000256" key="1">
    <source>
        <dbReference type="ARBA" id="ARBA00004948"/>
    </source>
</evidence>
<gene>
    <name evidence="7" type="ORF">EHV08_01305</name>
</gene>
<evidence type="ECO:0000256" key="2">
    <source>
        <dbReference type="ARBA" id="ARBA00012135"/>
    </source>
</evidence>
<evidence type="ECO:0000313" key="7">
    <source>
        <dbReference type="EMBL" id="RUL58536.1"/>
    </source>
</evidence>
<keyword evidence="5" id="KW-0804">Transcription</keyword>
<dbReference type="GO" id="GO:0003700">
    <property type="term" value="F:DNA-binding transcription factor activity"/>
    <property type="evidence" value="ECO:0007669"/>
    <property type="project" value="InterPro"/>
</dbReference>
<dbReference type="CDD" id="cd01169">
    <property type="entry name" value="HMPP_kinase"/>
    <property type="match status" value="1"/>
</dbReference>
<evidence type="ECO:0000256" key="5">
    <source>
        <dbReference type="ARBA" id="ARBA00023163"/>
    </source>
</evidence>
<proteinExistence type="predicted"/>
<comment type="pathway">
    <text evidence="1">Cofactor biosynthesis; thiamine diphosphate biosynthesis.</text>
</comment>
<dbReference type="Gene3D" id="3.40.1190.20">
    <property type="match status" value="1"/>
</dbReference>
<dbReference type="Pfam" id="PF08543">
    <property type="entry name" value="Phos_pyr_kin"/>
    <property type="match status" value="1"/>
</dbReference>
<feature type="domain" description="HTH araC/xylS-type" evidence="6">
    <location>
        <begin position="205"/>
        <end position="303"/>
    </location>
</feature>
<dbReference type="EC" id="2.7.1.49" evidence="2"/>
<accession>A0A3S0QSR3</accession>
<dbReference type="InterPro" id="IPR029056">
    <property type="entry name" value="Ribokinase-like"/>
</dbReference>
<keyword evidence="8" id="KW-1185">Reference proteome</keyword>
<dbReference type="InterPro" id="IPR013749">
    <property type="entry name" value="PM/HMP-P_kinase-1"/>
</dbReference>
<dbReference type="PANTHER" id="PTHR20858">
    <property type="entry name" value="PHOSPHOMETHYLPYRIMIDINE KINASE"/>
    <property type="match status" value="1"/>
</dbReference>
<name>A0A3S0QSR3_9BACT</name>
<dbReference type="PANTHER" id="PTHR20858:SF17">
    <property type="entry name" value="HYDROXYMETHYLPYRIMIDINE_PHOSPHOMETHYLPYRIMIDINE KINASE THI20-RELATED"/>
    <property type="match status" value="1"/>
</dbReference>
<dbReference type="SUPFAM" id="SSF53613">
    <property type="entry name" value="Ribokinase-like"/>
    <property type="match status" value="1"/>
</dbReference>
<dbReference type="Gene3D" id="1.10.10.60">
    <property type="entry name" value="Homeodomain-like"/>
    <property type="match status" value="1"/>
</dbReference>
<evidence type="ECO:0000256" key="4">
    <source>
        <dbReference type="ARBA" id="ARBA00023125"/>
    </source>
</evidence>
<dbReference type="EMBL" id="RYYU01000001">
    <property type="protein sequence ID" value="RUL58536.1"/>
    <property type="molecule type" value="Genomic_DNA"/>
</dbReference>